<proteinExistence type="predicted"/>
<protein>
    <recommendedName>
        <fullName evidence="2">DUF2283 domain-containing protein</fullName>
    </recommendedName>
</protein>
<comment type="caution">
    <text evidence="1">The sequence shown here is derived from an EMBL/GenBank/DDBJ whole genome shotgun (WGS) entry which is preliminary data.</text>
</comment>
<evidence type="ECO:0000313" key="1">
    <source>
        <dbReference type="EMBL" id="GAG48694.1"/>
    </source>
</evidence>
<evidence type="ECO:0008006" key="2">
    <source>
        <dbReference type="Google" id="ProtNLM"/>
    </source>
</evidence>
<dbReference type="Pfam" id="PF10049">
    <property type="entry name" value="DUF2283"/>
    <property type="match status" value="1"/>
</dbReference>
<dbReference type="PANTHER" id="PTHR37029">
    <property type="entry name" value="SSR1768 PROTEIN"/>
    <property type="match status" value="1"/>
</dbReference>
<dbReference type="AlphaFoldDB" id="X0XZ02"/>
<dbReference type="InterPro" id="IPR019270">
    <property type="entry name" value="DUF2283"/>
</dbReference>
<name>X0XZ02_9ZZZZ</name>
<accession>X0XZ02</accession>
<reference evidence="1" key="1">
    <citation type="journal article" date="2014" name="Front. Microbiol.">
        <title>High frequency of phylogenetically diverse reductive dehalogenase-homologous genes in deep subseafloor sedimentary metagenomes.</title>
        <authorList>
            <person name="Kawai M."/>
            <person name="Futagami T."/>
            <person name="Toyoda A."/>
            <person name="Takaki Y."/>
            <person name="Nishi S."/>
            <person name="Hori S."/>
            <person name="Arai W."/>
            <person name="Tsubouchi T."/>
            <person name="Morono Y."/>
            <person name="Uchiyama I."/>
            <person name="Ito T."/>
            <person name="Fujiyama A."/>
            <person name="Inagaki F."/>
            <person name="Takami H."/>
        </authorList>
    </citation>
    <scope>NUCLEOTIDE SEQUENCE</scope>
    <source>
        <strain evidence="1">Expedition CK06-06</strain>
    </source>
</reference>
<gene>
    <name evidence="1" type="ORF">S01H1_78853</name>
</gene>
<dbReference type="PANTHER" id="PTHR37029:SF1">
    <property type="entry name" value="SSR1768 PROTEIN"/>
    <property type="match status" value="1"/>
</dbReference>
<organism evidence="1">
    <name type="scientific">marine sediment metagenome</name>
    <dbReference type="NCBI Taxonomy" id="412755"/>
    <lineage>
        <taxon>unclassified sequences</taxon>
        <taxon>metagenomes</taxon>
        <taxon>ecological metagenomes</taxon>
    </lineage>
</organism>
<dbReference type="EMBL" id="BARS01053100">
    <property type="protein sequence ID" value="GAG48694.1"/>
    <property type="molecule type" value="Genomic_DNA"/>
</dbReference>
<sequence length="71" mass="8104">MRLKYFPDTDTAYLELNNNNVVETRDINEDILIDLDKEGNLVGMTIEHAQIKANLTEFAYQEVLSKKSLSG</sequence>